<organism evidence="15 16">
    <name type="scientific">Stachybotrys elegans</name>
    <dbReference type="NCBI Taxonomy" id="80388"/>
    <lineage>
        <taxon>Eukaryota</taxon>
        <taxon>Fungi</taxon>
        <taxon>Dikarya</taxon>
        <taxon>Ascomycota</taxon>
        <taxon>Pezizomycotina</taxon>
        <taxon>Sordariomycetes</taxon>
        <taxon>Hypocreomycetidae</taxon>
        <taxon>Hypocreales</taxon>
        <taxon>Stachybotryaceae</taxon>
        <taxon>Stachybotrys</taxon>
    </lineage>
</organism>
<evidence type="ECO:0000259" key="14">
    <source>
        <dbReference type="Pfam" id="PF09248"/>
    </source>
</evidence>
<feature type="domain" description="Copper amine oxidase catalytic" evidence="12">
    <location>
        <begin position="327"/>
        <end position="727"/>
    </location>
</feature>
<evidence type="ECO:0000313" key="16">
    <source>
        <dbReference type="Proteomes" id="UP000813444"/>
    </source>
</evidence>
<feature type="region of interest" description="Disordered" evidence="10">
    <location>
        <begin position="24"/>
        <end position="45"/>
    </location>
</feature>
<dbReference type="InterPro" id="IPR015800">
    <property type="entry name" value="Cu_amine_oxidase_N2"/>
</dbReference>
<dbReference type="GO" id="GO:0005507">
    <property type="term" value="F:copper ion binding"/>
    <property type="evidence" value="ECO:0007669"/>
    <property type="project" value="InterPro"/>
</dbReference>
<accession>A0A8K0SXV5</accession>
<dbReference type="PROSITE" id="PS01164">
    <property type="entry name" value="COPPER_AMINE_OXID_1"/>
    <property type="match status" value="1"/>
</dbReference>
<evidence type="ECO:0000313" key="15">
    <source>
        <dbReference type="EMBL" id="KAH7324802.1"/>
    </source>
</evidence>
<reference evidence="15" key="1">
    <citation type="journal article" date="2021" name="Nat. Commun.">
        <title>Genetic determinants of endophytism in the Arabidopsis root mycobiome.</title>
        <authorList>
            <person name="Mesny F."/>
            <person name="Miyauchi S."/>
            <person name="Thiergart T."/>
            <person name="Pickel B."/>
            <person name="Atanasova L."/>
            <person name="Karlsson M."/>
            <person name="Huettel B."/>
            <person name="Barry K.W."/>
            <person name="Haridas S."/>
            <person name="Chen C."/>
            <person name="Bauer D."/>
            <person name="Andreopoulos W."/>
            <person name="Pangilinan J."/>
            <person name="LaButti K."/>
            <person name="Riley R."/>
            <person name="Lipzen A."/>
            <person name="Clum A."/>
            <person name="Drula E."/>
            <person name="Henrissat B."/>
            <person name="Kohler A."/>
            <person name="Grigoriev I.V."/>
            <person name="Martin F.M."/>
            <person name="Hacquard S."/>
        </authorList>
    </citation>
    <scope>NUCLEOTIDE SEQUENCE</scope>
    <source>
        <strain evidence="15">MPI-CAGE-CH-0235</strain>
    </source>
</reference>
<evidence type="ECO:0000256" key="9">
    <source>
        <dbReference type="RuleBase" id="RU000672"/>
    </source>
</evidence>
<comment type="similarity">
    <text evidence="2 9">Belongs to the copper/topaquinone oxidase family.</text>
</comment>
<dbReference type="Pfam" id="PF02727">
    <property type="entry name" value="Cu_amine_oxidN2"/>
    <property type="match status" value="1"/>
</dbReference>
<evidence type="ECO:0000256" key="3">
    <source>
        <dbReference type="ARBA" id="ARBA00022723"/>
    </source>
</evidence>
<dbReference type="InterPro" id="IPR036460">
    <property type="entry name" value="Cu_amine_oxidase_C_sf"/>
</dbReference>
<dbReference type="InterPro" id="IPR015328">
    <property type="entry name" value="DUF1965"/>
</dbReference>
<feature type="chain" id="PRO_5035478816" description="Amine oxidase" evidence="11">
    <location>
        <begin position="20"/>
        <end position="785"/>
    </location>
</feature>
<dbReference type="Gene3D" id="2.70.98.20">
    <property type="entry name" value="Copper amine oxidase, catalytic domain"/>
    <property type="match status" value="1"/>
</dbReference>
<dbReference type="SUPFAM" id="SSF49998">
    <property type="entry name" value="Amine oxidase catalytic domain"/>
    <property type="match status" value="1"/>
</dbReference>
<dbReference type="GO" id="GO:0009308">
    <property type="term" value="P:amine metabolic process"/>
    <property type="evidence" value="ECO:0007669"/>
    <property type="project" value="UniProtKB-UniRule"/>
</dbReference>
<dbReference type="PRINTS" id="PR00766">
    <property type="entry name" value="CUDAOXIDASE"/>
</dbReference>
<dbReference type="PANTHER" id="PTHR10638:SF20">
    <property type="entry name" value="AMINE OXIDASE"/>
    <property type="match status" value="1"/>
</dbReference>
<dbReference type="GO" id="GO:0008131">
    <property type="term" value="F:primary methylamine oxidase activity"/>
    <property type="evidence" value="ECO:0007669"/>
    <property type="project" value="InterPro"/>
</dbReference>
<dbReference type="InterPro" id="IPR000269">
    <property type="entry name" value="Cu_amine_oxidase"/>
</dbReference>
<dbReference type="Gene3D" id="3.10.450.40">
    <property type="match status" value="2"/>
</dbReference>
<feature type="modified residue" description="2',4',5'-topaquinone" evidence="8">
    <location>
        <position position="482"/>
    </location>
</feature>
<sequence>MSSFKSLIVALLAASTVSAVPSRPQRTWDVHASSRRTNEPSGESCPVPKTIETTAKVPSPFRHLSQCELKSITNWLQAPERGLNLTDPSAEGLSISDNYVWHMEELKPNKTDVLNYLDKGEALPRYARVVIMEGGREEPGVAEYFVGPLPISDNTTVQPLDYFYNGRNGARIGFDGRFTDGPLRTAIDECVIKHMSQIADITMDMTGLVYYGSDDERTNSVYFIPNPYSIDGTQSVAWSTWRRNGLADYDLISDLYVGFDFHGTDPSLWKLRMIVYNNIVYNSIEELREAYEAGKIEMRPHVPTDDSFLRKDRKGPVRELEDRIAPAIMEPDGKRYKVDSNNRYIEYLGWQFYTRYDRDVGIQFYDIKFKGERIMYELSLQDAIAQYSGNNPFQASTGYIDRFYGIGAQVGRLVPGYDCPYHATYWGTEFTSGLNEIRTNSSICIFEADIGVPITRHTDPSYIQSTKGSKLVVRQIATVGNYDYLWDYAFYVDGTVTVDAHASGYVQGTYYRPEDEGKWGPRIHERLSGTLHSHVMNFKADFDLVDEENTFVKTDIIVENVTQPWFPERGTFEMMRYNITELEEETLLPNPANGQSMYTIVNKKHANKWGEARGYRMLPGLSNVHLPAINSPFFNISGQFAKQAFSVSRHHDGEQQSSATLNQNVPDAPLIEFWKYFNGEDISQKDLVIFFNLGMQHYTRSEDIPNTLMSEAHSSIMFAPQNWGDHEGTVDLQNAIIYNRDPDAELVEPETNGVNPPACYALGPEDALLGVFEGMGIPYAHSKPV</sequence>
<dbReference type="InterPro" id="IPR015798">
    <property type="entry name" value="Cu_amine_oxidase_C"/>
</dbReference>
<dbReference type="GO" id="GO:0005886">
    <property type="term" value="C:plasma membrane"/>
    <property type="evidence" value="ECO:0007669"/>
    <property type="project" value="TreeGrafter"/>
</dbReference>
<dbReference type="Pfam" id="PF09248">
    <property type="entry name" value="DUF1965"/>
    <property type="match status" value="1"/>
</dbReference>
<proteinExistence type="inferred from homology"/>
<name>A0A8K0SXV5_9HYPO</name>
<feature type="signal peptide" evidence="11">
    <location>
        <begin position="1"/>
        <end position="19"/>
    </location>
</feature>
<comment type="caution">
    <text evidence="15">The sequence shown here is derived from an EMBL/GenBank/DDBJ whole genome shotgun (WGS) entry which is preliminary data.</text>
</comment>
<evidence type="ECO:0000256" key="1">
    <source>
        <dbReference type="ARBA" id="ARBA00001935"/>
    </source>
</evidence>
<evidence type="ECO:0000259" key="13">
    <source>
        <dbReference type="Pfam" id="PF02727"/>
    </source>
</evidence>
<keyword evidence="6 9" id="KW-0186">Copper</keyword>
<dbReference type="GO" id="GO:0048038">
    <property type="term" value="F:quinone binding"/>
    <property type="evidence" value="ECO:0007669"/>
    <property type="project" value="InterPro"/>
</dbReference>
<evidence type="ECO:0000256" key="5">
    <source>
        <dbReference type="ARBA" id="ARBA00023002"/>
    </source>
</evidence>
<dbReference type="AlphaFoldDB" id="A0A8K0SXV5"/>
<dbReference type="EC" id="1.4.3.-" evidence="9"/>
<dbReference type="PANTHER" id="PTHR10638">
    <property type="entry name" value="COPPER AMINE OXIDASE"/>
    <property type="match status" value="1"/>
</dbReference>
<keyword evidence="16" id="KW-1185">Reference proteome</keyword>
<feature type="domain" description="Copper amine oxidase N2-terminal" evidence="13">
    <location>
        <begin position="97"/>
        <end position="150"/>
    </location>
</feature>
<feature type="domain" description="DUF1965" evidence="14">
    <location>
        <begin position="254"/>
        <end position="300"/>
    </location>
</feature>
<keyword evidence="5 9" id="KW-0560">Oxidoreductase</keyword>
<keyword evidence="11" id="KW-0732">Signal</keyword>
<dbReference type="Pfam" id="PF01179">
    <property type="entry name" value="Cu_amine_oxid"/>
    <property type="match status" value="1"/>
</dbReference>
<feature type="active site" description="Proton acceptor" evidence="7">
    <location>
        <position position="401"/>
    </location>
</feature>
<protein>
    <recommendedName>
        <fullName evidence="9">Amine oxidase</fullName>
        <ecNumber evidence="9">1.4.3.-</ecNumber>
    </recommendedName>
</protein>
<dbReference type="InterPro" id="IPR049948">
    <property type="entry name" value="Cu_Am_ox_TPQ-bd"/>
</dbReference>
<comment type="cofactor">
    <cofactor evidence="9">
        <name>Cu cation</name>
        <dbReference type="ChEBI" id="CHEBI:23378"/>
    </cofactor>
    <text evidence="9">Contains 1 topaquinone per subunit.</text>
</comment>
<evidence type="ECO:0000256" key="10">
    <source>
        <dbReference type="SAM" id="MobiDB-lite"/>
    </source>
</evidence>
<dbReference type="OrthoDB" id="3341590at2759"/>
<evidence type="ECO:0000256" key="8">
    <source>
        <dbReference type="PIRSR" id="PIRSR600269-51"/>
    </source>
</evidence>
<dbReference type="SUPFAM" id="SSF54416">
    <property type="entry name" value="Amine oxidase N-terminal region"/>
    <property type="match status" value="2"/>
</dbReference>
<evidence type="ECO:0000256" key="2">
    <source>
        <dbReference type="ARBA" id="ARBA00007983"/>
    </source>
</evidence>
<keyword evidence="4 7" id="KW-0801">TPQ</keyword>
<dbReference type="InterPro" id="IPR016182">
    <property type="entry name" value="Cu_amine_oxidase_N-reg"/>
</dbReference>
<dbReference type="Proteomes" id="UP000813444">
    <property type="component" value="Unassembled WGS sequence"/>
</dbReference>
<feature type="active site" description="Schiff-base intermediate with substrate; via topaquinone" evidence="7">
    <location>
        <position position="482"/>
    </location>
</feature>
<evidence type="ECO:0000256" key="6">
    <source>
        <dbReference type="ARBA" id="ARBA00023008"/>
    </source>
</evidence>
<gene>
    <name evidence="15" type="ORF">B0I35DRAFT_497383</name>
</gene>
<dbReference type="EMBL" id="JAGPNK010000003">
    <property type="protein sequence ID" value="KAH7324802.1"/>
    <property type="molecule type" value="Genomic_DNA"/>
</dbReference>
<evidence type="ECO:0000256" key="11">
    <source>
        <dbReference type="SAM" id="SignalP"/>
    </source>
</evidence>
<keyword evidence="3 9" id="KW-0479">Metal-binding</keyword>
<comment type="PTM">
    <text evidence="8 9">Topaquinone (TPQ) is generated by copper-dependent autoxidation of a specific tyrosyl residue.</text>
</comment>
<evidence type="ECO:0000256" key="7">
    <source>
        <dbReference type="PIRSR" id="PIRSR600269-50"/>
    </source>
</evidence>
<evidence type="ECO:0000259" key="12">
    <source>
        <dbReference type="Pfam" id="PF01179"/>
    </source>
</evidence>
<comment type="cofactor">
    <cofactor evidence="1">
        <name>Cu cation</name>
        <dbReference type="ChEBI" id="CHEBI:23378"/>
    </cofactor>
</comment>
<evidence type="ECO:0000256" key="4">
    <source>
        <dbReference type="ARBA" id="ARBA00022772"/>
    </source>
</evidence>